<geneLocation type="mitochondrion" evidence="2"/>
<feature type="transmembrane region" description="Helical" evidence="1">
    <location>
        <begin position="47"/>
        <end position="68"/>
    </location>
</feature>
<dbReference type="CTD" id="4541"/>
<feature type="transmembrane region" description="Helical" evidence="1">
    <location>
        <begin position="80"/>
        <end position="97"/>
    </location>
</feature>
<feature type="transmembrane region" description="Helical" evidence="1">
    <location>
        <begin position="12"/>
        <end position="41"/>
    </location>
</feature>
<dbReference type="EMBL" id="MT827076">
    <property type="protein sequence ID" value="QOI13832.1"/>
    <property type="molecule type" value="Genomic_DNA"/>
</dbReference>
<sequence>MGLDFFVLGMSVCGFMVMFGGSFLVGILGLVLGALFLVFLMVMLNKVFFGLMVVLVYLGGMLLLFAFVASMLGLWKSGTVGNLSGVFLLGSALVWFLREGTVYPEENNLVFVMYLDGFFFCVLGGFLLVLVLLMVLKASLGSSLVVE</sequence>
<dbReference type="GeneID" id="63348373"/>
<feature type="transmembrane region" description="Helical" evidence="1">
    <location>
        <begin position="117"/>
        <end position="136"/>
    </location>
</feature>
<keyword evidence="2" id="KW-0496">Mitochondrion</keyword>
<accession>A0A7L8Y3M5</accession>
<evidence type="ECO:0000256" key="1">
    <source>
        <dbReference type="SAM" id="Phobius"/>
    </source>
</evidence>
<keyword evidence="1" id="KW-0812">Transmembrane</keyword>
<protein>
    <submittedName>
        <fullName evidence="2">NADH dehydrogenase subunit 6</fullName>
    </submittedName>
</protein>
<proteinExistence type="predicted"/>
<keyword evidence="1" id="KW-0472">Membrane</keyword>
<gene>
    <name evidence="2" type="primary">ND6</name>
</gene>
<organism evidence="2">
    <name type="scientific">Halocynthia aurantium</name>
    <name type="common">Sea peach</name>
    <dbReference type="NCBI Taxonomy" id="254849"/>
    <lineage>
        <taxon>Eukaryota</taxon>
        <taxon>Metazoa</taxon>
        <taxon>Chordata</taxon>
        <taxon>Tunicata</taxon>
        <taxon>Ascidiacea</taxon>
        <taxon>Stolidobranchia</taxon>
        <taxon>Pyuridae</taxon>
        <taxon>Halocynthia</taxon>
    </lineage>
</organism>
<dbReference type="RefSeq" id="YP_010014981.1">
    <property type="nucleotide sequence ID" value="NC_053533.1"/>
</dbReference>
<evidence type="ECO:0000313" key="2">
    <source>
        <dbReference type="EMBL" id="QOI13832.1"/>
    </source>
</evidence>
<dbReference type="AlphaFoldDB" id="A0A7L8Y3M5"/>
<keyword evidence="1" id="KW-1133">Transmembrane helix</keyword>
<reference evidence="2" key="1">
    <citation type="submission" date="2020-08" db="EMBL/GenBank/DDBJ databases">
        <authorList>
            <person name="Kim J."/>
            <person name="Kim G."/>
        </authorList>
    </citation>
    <scope>NUCLEOTIDE SEQUENCE</scope>
    <source>
        <tissue evidence="2">Muscle</tissue>
    </source>
</reference>
<name>A0A7L8Y3M5_HALAU</name>